<dbReference type="PROSITE" id="PS51186">
    <property type="entry name" value="GNAT"/>
    <property type="match status" value="1"/>
</dbReference>
<dbReference type="PANTHER" id="PTHR43328:SF1">
    <property type="entry name" value="N-ACETYLTRANSFERASE DOMAIN-CONTAINING PROTEIN"/>
    <property type="match status" value="1"/>
</dbReference>
<proteinExistence type="predicted"/>
<keyword evidence="2" id="KW-0808">Transferase</keyword>
<dbReference type="AlphaFoldDB" id="A0A7V9YY19"/>
<evidence type="ECO:0000313" key="2">
    <source>
        <dbReference type="EMBL" id="MBA2870554.1"/>
    </source>
</evidence>
<reference evidence="2 3" key="1">
    <citation type="submission" date="2020-07" db="EMBL/GenBank/DDBJ databases">
        <title>Genomic Encyclopedia of Type Strains, Phase IV (KMG-IV): sequencing the most valuable type-strain genomes for metagenomic binning, comparative biology and taxonomic classification.</title>
        <authorList>
            <person name="Goeker M."/>
        </authorList>
    </citation>
    <scope>NUCLEOTIDE SEQUENCE [LARGE SCALE GENOMIC DNA]</scope>
    <source>
        <strain evidence="2 3">DSM 25220</strain>
    </source>
</reference>
<feature type="domain" description="N-acetyltransferase" evidence="1">
    <location>
        <begin position="14"/>
        <end position="168"/>
    </location>
</feature>
<keyword evidence="3" id="KW-1185">Reference proteome</keyword>
<gene>
    <name evidence="2" type="ORF">HNQ85_000812</name>
</gene>
<dbReference type="RefSeq" id="WP_181536387.1">
    <property type="nucleotide sequence ID" value="NZ_JACDUU010000001.1"/>
</dbReference>
<evidence type="ECO:0000259" key="1">
    <source>
        <dbReference type="PROSITE" id="PS51186"/>
    </source>
</evidence>
<dbReference type="PANTHER" id="PTHR43328">
    <property type="entry name" value="ACETYLTRANSFERASE-RELATED"/>
    <property type="match status" value="1"/>
</dbReference>
<dbReference type="InterPro" id="IPR016181">
    <property type="entry name" value="Acyl_CoA_acyltransferase"/>
</dbReference>
<dbReference type="EMBL" id="JACDUU010000001">
    <property type="protein sequence ID" value="MBA2870554.1"/>
    <property type="molecule type" value="Genomic_DNA"/>
</dbReference>
<dbReference type="Pfam" id="PF00583">
    <property type="entry name" value="Acetyltransf_1"/>
    <property type="match status" value="1"/>
</dbReference>
<protein>
    <submittedName>
        <fullName evidence="2">RimJ/RimL family protein N-acetyltransferase</fullName>
    </submittedName>
</protein>
<dbReference type="Gene3D" id="3.40.630.30">
    <property type="match status" value="1"/>
</dbReference>
<organism evidence="2 3">
    <name type="scientific">[Anoxybacillus] calidus</name>
    <dbReference type="NCBI Taxonomy" id="575178"/>
    <lineage>
        <taxon>Bacteria</taxon>
        <taxon>Bacillati</taxon>
        <taxon>Bacillota</taxon>
        <taxon>Bacilli</taxon>
        <taxon>Bacillales</taxon>
        <taxon>Anoxybacillaceae</taxon>
        <taxon>Paranoxybacillus</taxon>
    </lineage>
</organism>
<sequence length="168" mass="19477">MLTSRLEEREQVQLCFYRFEHDAVLQAFYLPKEQEKFTTLPTEVIDLSIQDERCYPVVILSRDTPVGFFVLHDSKDIQAITNNPNAMLFGSFSINYIHQGKGYAKKALHLLPEFIMKHFPNINEIVLAVNEKNVAARQLYKKSGFEDKGLRRLGKIGMQLILHYSLSR</sequence>
<dbReference type="Proteomes" id="UP000580891">
    <property type="component" value="Unassembled WGS sequence"/>
</dbReference>
<comment type="caution">
    <text evidence="2">The sequence shown here is derived from an EMBL/GenBank/DDBJ whole genome shotgun (WGS) entry which is preliminary data.</text>
</comment>
<dbReference type="GO" id="GO:0016747">
    <property type="term" value="F:acyltransferase activity, transferring groups other than amino-acyl groups"/>
    <property type="evidence" value="ECO:0007669"/>
    <property type="project" value="InterPro"/>
</dbReference>
<dbReference type="SUPFAM" id="SSF55729">
    <property type="entry name" value="Acyl-CoA N-acyltransferases (Nat)"/>
    <property type="match status" value="1"/>
</dbReference>
<evidence type="ECO:0000313" key="3">
    <source>
        <dbReference type="Proteomes" id="UP000580891"/>
    </source>
</evidence>
<accession>A0A7V9YY19</accession>
<dbReference type="InterPro" id="IPR000182">
    <property type="entry name" value="GNAT_dom"/>
</dbReference>
<name>A0A7V9YY19_9BACL</name>